<proteinExistence type="inferred from homology"/>
<dbReference type="GO" id="GO:1990538">
    <property type="term" value="F:xylan O-acetyltransferase activity"/>
    <property type="evidence" value="ECO:0007669"/>
    <property type="project" value="UniProtKB-ARBA"/>
</dbReference>
<evidence type="ECO:0000256" key="3">
    <source>
        <dbReference type="ARBA" id="ARBA00022692"/>
    </source>
</evidence>
<keyword evidence="7" id="KW-0472">Membrane</keyword>
<evidence type="ECO:0000313" key="12">
    <source>
        <dbReference type="EMBL" id="WOK91373.1"/>
    </source>
</evidence>
<keyword evidence="13" id="KW-1185">Reference proteome</keyword>
<feature type="chain" id="PRO_5042868371" evidence="9">
    <location>
        <begin position="27"/>
        <end position="382"/>
    </location>
</feature>
<dbReference type="PANTHER" id="PTHR32285">
    <property type="entry name" value="PROTEIN TRICHOME BIREFRINGENCE-LIKE 9-RELATED"/>
    <property type="match status" value="1"/>
</dbReference>
<evidence type="ECO:0000313" key="13">
    <source>
        <dbReference type="Proteomes" id="UP001327560"/>
    </source>
</evidence>
<feature type="signal peptide" evidence="9">
    <location>
        <begin position="1"/>
        <end position="26"/>
    </location>
</feature>
<accession>A0AAQ3PWK4</accession>
<dbReference type="InterPro" id="IPR025846">
    <property type="entry name" value="TBL_N"/>
</dbReference>
<reference evidence="12 13" key="1">
    <citation type="submission" date="2023-10" db="EMBL/GenBank/DDBJ databases">
        <title>Chromosome-scale genome assembly provides insights into flower coloration mechanisms of Canna indica.</title>
        <authorList>
            <person name="Li C."/>
        </authorList>
    </citation>
    <scope>NUCLEOTIDE SEQUENCE [LARGE SCALE GENOMIC DNA]</scope>
    <source>
        <tissue evidence="12">Flower</tissue>
    </source>
</reference>
<evidence type="ECO:0000256" key="9">
    <source>
        <dbReference type="SAM" id="SignalP"/>
    </source>
</evidence>
<evidence type="ECO:0000256" key="8">
    <source>
        <dbReference type="SAM" id="MobiDB-lite"/>
    </source>
</evidence>
<keyword evidence="6" id="KW-0333">Golgi apparatus</keyword>
<dbReference type="Proteomes" id="UP001327560">
    <property type="component" value="Chromosome 1"/>
</dbReference>
<comment type="subcellular location">
    <subcellularLocation>
        <location evidence="1">Golgi apparatus membrane</location>
        <topology evidence="1">Single-pass type II membrane protein</topology>
    </subcellularLocation>
</comment>
<evidence type="ECO:0000256" key="4">
    <source>
        <dbReference type="ARBA" id="ARBA00022968"/>
    </source>
</evidence>
<keyword evidence="4" id="KW-0735">Signal-anchor</keyword>
<sequence>MGGTRAPTRLVLCCALFSLLAASLHGAATTTESIHHHKQRHGNGTAAAAAARRKKSEGASRVSCNMFQGSWVYDESYPLYDSSSCPFLEPEFDCQRYGRPDKSYLKYRWKPDACELPRFNGLDFLARMKGKKILFVGDSISLNQWESLGCMLHAAVPSAKTTFTRGSTLSAITFEDYGVSIMLYHTTYLVDIVSESIGRVLKLDSIQSGSAWLAADVLIFNTWHWWTHKGNSQPWDYVQDGSQVYRDMDRLVAFNKGLSTWAKWVDSNVNPAKTKVFFQGISPTHYQGSDWGDKNTKNCYQQTQPISGSTYPGGSVPAQGIVNSVLGSMSKPAYLLDITLLSQLRRDAHPSAYSGDHSGIDCSHWCLAGLPDTWNQILYAAL</sequence>
<feature type="domain" description="Trichome birefringence-like C-terminal" evidence="10">
    <location>
        <begin position="116"/>
        <end position="380"/>
    </location>
</feature>
<keyword evidence="5" id="KW-1133">Transmembrane helix</keyword>
<organism evidence="12 13">
    <name type="scientific">Canna indica</name>
    <name type="common">Indian-shot</name>
    <dbReference type="NCBI Taxonomy" id="4628"/>
    <lineage>
        <taxon>Eukaryota</taxon>
        <taxon>Viridiplantae</taxon>
        <taxon>Streptophyta</taxon>
        <taxon>Embryophyta</taxon>
        <taxon>Tracheophyta</taxon>
        <taxon>Spermatophyta</taxon>
        <taxon>Magnoliopsida</taxon>
        <taxon>Liliopsida</taxon>
        <taxon>Zingiberales</taxon>
        <taxon>Cannaceae</taxon>
        <taxon>Canna</taxon>
    </lineage>
</organism>
<evidence type="ECO:0000256" key="2">
    <source>
        <dbReference type="ARBA" id="ARBA00007727"/>
    </source>
</evidence>
<evidence type="ECO:0000256" key="6">
    <source>
        <dbReference type="ARBA" id="ARBA00023034"/>
    </source>
</evidence>
<comment type="similarity">
    <text evidence="2">Belongs to the PC-esterase family. TBL subfamily.</text>
</comment>
<dbReference type="InterPro" id="IPR026057">
    <property type="entry name" value="TBL_C"/>
</dbReference>
<dbReference type="Pfam" id="PF13839">
    <property type="entry name" value="PC-Esterase"/>
    <property type="match status" value="1"/>
</dbReference>
<keyword evidence="3" id="KW-0812">Transmembrane</keyword>
<dbReference type="PANTHER" id="PTHR32285:SF42">
    <property type="entry name" value="PROTEIN TRICHOME BIREFRINGENCE-LIKE 37"/>
    <property type="match status" value="1"/>
</dbReference>
<evidence type="ECO:0000256" key="1">
    <source>
        <dbReference type="ARBA" id="ARBA00004323"/>
    </source>
</evidence>
<evidence type="ECO:0000259" key="11">
    <source>
        <dbReference type="Pfam" id="PF14416"/>
    </source>
</evidence>
<name>A0AAQ3PWK4_9LILI</name>
<evidence type="ECO:0000259" key="10">
    <source>
        <dbReference type="Pfam" id="PF13839"/>
    </source>
</evidence>
<dbReference type="AlphaFoldDB" id="A0AAQ3PWK4"/>
<evidence type="ECO:0000256" key="7">
    <source>
        <dbReference type="ARBA" id="ARBA00023136"/>
    </source>
</evidence>
<feature type="domain" description="Trichome birefringence-like N-terminal" evidence="11">
    <location>
        <begin position="63"/>
        <end position="115"/>
    </location>
</feature>
<feature type="region of interest" description="Disordered" evidence="8">
    <location>
        <begin position="31"/>
        <end position="54"/>
    </location>
</feature>
<dbReference type="GO" id="GO:0000139">
    <property type="term" value="C:Golgi membrane"/>
    <property type="evidence" value="ECO:0007669"/>
    <property type="project" value="UniProtKB-SubCell"/>
</dbReference>
<evidence type="ECO:0000256" key="5">
    <source>
        <dbReference type="ARBA" id="ARBA00022989"/>
    </source>
</evidence>
<keyword evidence="9" id="KW-0732">Signal</keyword>
<dbReference type="Pfam" id="PF14416">
    <property type="entry name" value="PMR5N"/>
    <property type="match status" value="1"/>
</dbReference>
<gene>
    <name evidence="12" type="ORF">Cni_G00064</name>
</gene>
<dbReference type="EMBL" id="CP136890">
    <property type="protein sequence ID" value="WOK91373.1"/>
    <property type="molecule type" value="Genomic_DNA"/>
</dbReference>
<dbReference type="InterPro" id="IPR029962">
    <property type="entry name" value="TBL"/>
</dbReference>
<protein>
    <submittedName>
        <fullName evidence="12">Protein trichome birefringence-like 38</fullName>
    </submittedName>
</protein>